<comment type="caution">
    <text evidence="10">The sequence shown here is derived from an EMBL/GenBank/DDBJ whole genome shotgun (WGS) entry which is preliminary data.</text>
</comment>
<evidence type="ECO:0000256" key="1">
    <source>
        <dbReference type="ARBA" id="ARBA00004651"/>
    </source>
</evidence>
<evidence type="ECO:0000256" key="4">
    <source>
        <dbReference type="ARBA" id="ARBA00022989"/>
    </source>
</evidence>
<reference evidence="10 11" key="1">
    <citation type="submission" date="2010-08" db="EMBL/GenBank/DDBJ databases">
        <authorList>
            <person name="Durkin A.S."/>
            <person name="Madupu R."/>
            <person name="Torralba M."/>
            <person name="Gillis M."/>
            <person name="Methe B."/>
            <person name="Sutton G."/>
            <person name="Nelson K.E."/>
        </authorList>
    </citation>
    <scope>NUCLEOTIDE SEQUENCE [LARGE SCALE GENOMIC DNA]</scope>
    <source>
        <strain evidence="10 11">PB189-T1-4</strain>
    </source>
</reference>
<feature type="transmembrane region" description="Helical" evidence="7">
    <location>
        <begin position="413"/>
        <end position="435"/>
    </location>
</feature>
<gene>
    <name evidence="10" type="ORF">HMPREF9248_1091</name>
</gene>
<evidence type="ECO:0000256" key="6">
    <source>
        <dbReference type="ARBA" id="ARBA00034125"/>
    </source>
</evidence>
<feature type="domain" description="Threonine/serine exporter-like N-terminal" evidence="8">
    <location>
        <begin position="38"/>
        <end position="284"/>
    </location>
</feature>
<protein>
    <recommendedName>
        <fullName evidence="12">Threonine/serine exporter family protein</fullName>
    </recommendedName>
</protein>
<proteinExistence type="inferred from homology"/>
<organism evidence="10 11">
    <name type="scientific">Fannyhessea vaginae PB189-T1-4</name>
    <dbReference type="NCBI Taxonomy" id="866774"/>
    <lineage>
        <taxon>Bacteria</taxon>
        <taxon>Bacillati</taxon>
        <taxon>Actinomycetota</taxon>
        <taxon>Coriobacteriia</taxon>
        <taxon>Coriobacteriales</taxon>
        <taxon>Atopobiaceae</taxon>
        <taxon>Fannyhessea</taxon>
    </lineage>
</organism>
<comment type="subcellular location">
    <subcellularLocation>
        <location evidence="1">Cell membrane</location>
        <topology evidence="1">Multi-pass membrane protein</topology>
    </subcellularLocation>
</comment>
<dbReference type="Pfam" id="PF12821">
    <property type="entry name" value="ThrE_2"/>
    <property type="match status" value="1"/>
</dbReference>
<evidence type="ECO:0000256" key="5">
    <source>
        <dbReference type="ARBA" id="ARBA00023136"/>
    </source>
</evidence>
<feature type="transmembrane region" description="Helical" evidence="7">
    <location>
        <begin position="160"/>
        <end position="183"/>
    </location>
</feature>
<feature type="transmembrane region" description="Helical" evidence="7">
    <location>
        <begin position="350"/>
        <end position="368"/>
    </location>
</feature>
<feature type="transmembrane region" description="Helical" evidence="7">
    <location>
        <begin position="195"/>
        <end position="219"/>
    </location>
</feature>
<evidence type="ECO:0000256" key="3">
    <source>
        <dbReference type="ARBA" id="ARBA00022692"/>
    </source>
</evidence>
<dbReference type="PANTHER" id="PTHR34390">
    <property type="entry name" value="UPF0442 PROTEIN YJJB-RELATED"/>
    <property type="match status" value="1"/>
</dbReference>
<name>A0ABP2J2E9_9ACTN</name>
<dbReference type="InterPro" id="IPR010619">
    <property type="entry name" value="ThrE-like_N"/>
</dbReference>
<evidence type="ECO:0000259" key="9">
    <source>
        <dbReference type="Pfam" id="PF12821"/>
    </source>
</evidence>
<evidence type="ECO:0000259" key="8">
    <source>
        <dbReference type="Pfam" id="PF06738"/>
    </source>
</evidence>
<feature type="domain" description="Threonine/Serine exporter ThrE" evidence="9">
    <location>
        <begin position="307"/>
        <end position="434"/>
    </location>
</feature>
<dbReference type="EMBL" id="AEDQ01000017">
    <property type="protein sequence ID" value="EFL44259.1"/>
    <property type="molecule type" value="Genomic_DNA"/>
</dbReference>
<sequence>MTSHVSHHHHMHIRWHNLLDSNPSCPMKHLRFHERASIVGHVGMMLLSYGTGAWRVRQSMNAIARVLNLTCSADIGLVSLDYTCIDDEGHSYTQALSLATTGVNTSKLHQMELFVDRFVAHADTYTLGEFIEQLDDVEHLPLNYSALQAALASGLACAGFIFLLGAGIYEMICCFFGAAVGNYVRRTLIDHKITLIGQVAGGVAPACVVYVLVHTLLMMVLHPAGPHLEGYIGALLFVIPGFPFITAGLDLAKLDMRSGIERLVYALIIIVVATVVGWTCALALNLQPHDLIPLAGLTPLTLTILRLITSWCGVFGFSIMFNTECKMAMLTAAIGAVANTIRLSLVSWTLVPACIAAFIGALIAGMMASFVRKRIGFPRIALTVPSIVIMVPGLYMYRAMYSFGSLNIPTGSHWFLESLLIVLALPLGLIVARIISDPEWRKFS</sequence>
<comment type="similarity">
    <text evidence="6">Belongs to the ThrE exporter (TC 2.A.79) family.</text>
</comment>
<feature type="transmembrane region" description="Helical" evidence="7">
    <location>
        <begin position="263"/>
        <end position="284"/>
    </location>
</feature>
<evidence type="ECO:0000313" key="11">
    <source>
        <dbReference type="Proteomes" id="UP000004431"/>
    </source>
</evidence>
<dbReference type="PANTHER" id="PTHR34390:SF2">
    <property type="entry name" value="SUCCINATE TRANSPORTER SUBUNIT YJJP-RELATED"/>
    <property type="match status" value="1"/>
</dbReference>
<feature type="transmembrane region" description="Helical" evidence="7">
    <location>
        <begin position="380"/>
        <end position="401"/>
    </location>
</feature>
<accession>A0ABP2J2E9</accession>
<keyword evidence="5 7" id="KW-0472">Membrane</keyword>
<dbReference type="InterPro" id="IPR024528">
    <property type="entry name" value="ThrE_2"/>
</dbReference>
<evidence type="ECO:0000313" key="10">
    <source>
        <dbReference type="EMBL" id="EFL44259.1"/>
    </source>
</evidence>
<dbReference type="RefSeq" id="WP_006303970.1">
    <property type="nucleotide sequence ID" value="NZ_AEDQ01000017.1"/>
</dbReference>
<dbReference type="Pfam" id="PF06738">
    <property type="entry name" value="ThrE"/>
    <property type="match status" value="1"/>
</dbReference>
<keyword evidence="11" id="KW-1185">Reference proteome</keyword>
<evidence type="ECO:0000256" key="2">
    <source>
        <dbReference type="ARBA" id="ARBA00022475"/>
    </source>
</evidence>
<keyword evidence="3 7" id="KW-0812">Transmembrane</keyword>
<feature type="transmembrane region" description="Helical" evidence="7">
    <location>
        <begin position="231"/>
        <end position="251"/>
    </location>
</feature>
<evidence type="ECO:0008006" key="12">
    <source>
        <dbReference type="Google" id="ProtNLM"/>
    </source>
</evidence>
<feature type="transmembrane region" description="Helical" evidence="7">
    <location>
        <begin position="304"/>
        <end position="321"/>
    </location>
</feature>
<dbReference type="Proteomes" id="UP000004431">
    <property type="component" value="Unassembled WGS sequence"/>
</dbReference>
<keyword evidence="2" id="KW-1003">Cell membrane</keyword>
<dbReference type="InterPro" id="IPR050539">
    <property type="entry name" value="ThrE_Dicarb/AminoAcid_Exp"/>
</dbReference>
<evidence type="ECO:0000256" key="7">
    <source>
        <dbReference type="SAM" id="Phobius"/>
    </source>
</evidence>
<keyword evidence="4 7" id="KW-1133">Transmembrane helix</keyword>